<evidence type="ECO:0000313" key="1">
    <source>
        <dbReference type="EMBL" id="ANO51114.1"/>
    </source>
</evidence>
<sequence>MSQREETTAVFQVYSRAGCHLCEVLIEELLALARGRATVDVRDVDTRDDWRQEYGLRVPVVELEGRFLCQFELDRAAIAQALRGNAA</sequence>
<dbReference type="RefSeq" id="WP_068615075.1">
    <property type="nucleotide sequence ID" value="NZ_CP016268.1"/>
</dbReference>
<gene>
    <name evidence="1" type="ORF">BA177_07775</name>
</gene>
<dbReference type="Pfam" id="PF05768">
    <property type="entry name" value="Glrx-like"/>
    <property type="match status" value="1"/>
</dbReference>
<dbReference type="Proteomes" id="UP000092695">
    <property type="component" value="Chromosome"/>
</dbReference>
<dbReference type="OrthoDB" id="8537427at2"/>
<organism evidence="1 2">
    <name type="scientific">Woeseia oceani</name>
    <dbReference type="NCBI Taxonomy" id="1548547"/>
    <lineage>
        <taxon>Bacteria</taxon>
        <taxon>Pseudomonadati</taxon>
        <taxon>Pseudomonadota</taxon>
        <taxon>Gammaproteobacteria</taxon>
        <taxon>Woeseiales</taxon>
        <taxon>Woeseiaceae</taxon>
        <taxon>Woeseia</taxon>
    </lineage>
</organism>
<dbReference type="InterPro" id="IPR036249">
    <property type="entry name" value="Thioredoxin-like_sf"/>
</dbReference>
<reference evidence="1 2" key="1">
    <citation type="submission" date="2016-06" db="EMBL/GenBank/DDBJ databases">
        <title>Complete genome sequence of a deep-branching marine Gamma Proteobacterium Woeseia oceani type strain XK5.</title>
        <authorList>
            <person name="Mu D."/>
            <person name="Du Z."/>
        </authorList>
    </citation>
    <scope>NUCLEOTIDE SEQUENCE [LARGE SCALE GENOMIC DNA]</scope>
    <source>
        <strain evidence="1 2">XK5</strain>
    </source>
</reference>
<evidence type="ECO:0000313" key="2">
    <source>
        <dbReference type="Proteomes" id="UP000092695"/>
    </source>
</evidence>
<dbReference type="InterPro" id="IPR052565">
    <property type="entry name" value="Glutaredoxin-like_YDR286C"/>
</dbReference>
<keyword evidence="2" id="KW-1185">Reference proteome</keyword>
<dbReference type="SUPFAM" id="SSF52833">
    <property type="entry name" value="Thioredoxin-like"/>
    <property type="match status" value="1"/>
</dbReference>
<dbReference type="PANTHER" id="PTHR33558:SF1">
    <property type="entry name" value="GLUTAREDOXIN-LIKE PROTEIN C5ORF63 HOMOLOG"/>
    <property type="match status" value="1"/>
</dbReference>
<evidence type="ECO:0008006" key="3">
    <source>
        <dbReference type="Google" id="ProtNLM"/>
    </source>
</evidence>
<dbReference type="STRING" id="1548547.BA177_07775"/>
<dbReference type="Gene3D" id="3.40.30.10">
    <property type="entry name" value="Glutaredoxin"/>
    <property type="match status" value="1"/>
</dbReference>
<proteinExistence type="predicted"/>
<dbReference type="EMBL" id="CP016268">
    <property type="protein sequence ID" value="ANO51114.1"/>
    <property type="molecule type" value="Genomic_DNA"/>
</dbReference>
<dbReference type="AlphaFoldDB" id="A0A193LFF6"/>
<dbReference type="KEGG" id="woc:BA177_07775"/>
<name>A0A193LFF6_9GAMM</name>
<accession>A0A193LFF6</accession>
<protein>
    <recommendedName>
        <fullName evidence="3">Glutaredoxin</fullName>
    </recommendedName>
</protein>
<dbReference type="PANTHER" id="PTHR33558">
    <property type="entry name" value="GLUTAREDOXIN-LIKE PROTEIN C5ORF63 HOMOLOG"/>
    <property type="match status" value="1"/>
</dbReference>
<dbReference type="InterPro" id="IPR008554">
    <property type="entry name" value="Glutaredoxin-like"/>
</dbReference>